<dbReference type="Proteomes" id="UP000424872">
    <property type="component" value="Chromosome"/>
</dbReference>
<feature type="domain" description="Bacterial Ig-like" evidence="6">
    <location>
        <begin position="1491"/>
        <end position="1582"/>
    </location>
</feature>
<keyword evidence="1" id="KW-0732">Signal</keyword>
<dbReference type="SUPFAM" id="SSF69318">
    <property type="entry name" value="Integrin alpha N-terminal domain"/>
    <property type="match status" value="1"/>
</dbReference>
<evidence type="ECO:0000313" key="7">
    <source>
        <dbReference type="EMBL" id="QGR06268.1"/>
    </source>
</evidence>
<dbReference type="EMBL" id="CP024636">
    <property type="protein sequence ID" value="QGR06268.1"/>
    <property type="molecule type" value="Genomic_DNA"/>
</dbReference>
<feature type="region of interest" description="Disordered" evidence="4">
    <location>
        <begin position="189"/>
        <end position="245"/>
    </location>
</feature>
<feature type="region of interest" description="Disordered" evidence="4">
    <location>
        <begin position="946"/>
        <end position="985"/>
    </location>
</feature>
<dbReference type="NCBIfam" id="NF033510">
    <property type="entry name" value="Ca_tandemer"/>
    <property type="match status" value="13"/>
</dbReference>
<feature type="compositionally biased region" description="Polar residues" evidence="4">
    <location>
        <begin position="750"/>
        <end position="762"/>
    </location>
</feature>
<feature type="region of interest" description="Disordered" evidence="4">
    <location>
        <begin position="1032"/>
        <end position="1089"/>
    </location>
</feature>
<dbReference type="SMART" id="SM00191">
    <property type="entry name" value="Int_alpha"/>
    <property type="match status" value="2"/>
</dbReference>
<evidence type="ECO:0000256" key="3">
    <source>
        <dbReference type="ARBA" id="ARBA00023180"/>
    </source>
</evidence>
<feature type="region of interest" description="Disordered" evidence="4">
    <location>
        <begin position="599"/>
        <end position="627"/>
    </location>
</feature>
<evidence type="ECO:0008006" key="9">
    <source>
        <dbReference type="Google" id="ProtNLM"/>
    </source>
</evidence>
<feature type="region of interest" description="Disordered" evidence="4">
    <location>
        <begin position="819"/>
        <end position="841"/>
    </location>
</feature>
<reference evidence="8" key="1">
    <citation type="submission" date="2017-11" db="EMBL/GenBank/DDBJ databases">
        <title>Genome sequence of Pantoea sp. MSR2.</title>
        <authorList>
            <person name="Nascimento F.X."/>
        </authorList>
    </citation>
    <scope>NUCLEOTIDE SEQUENCE [LARGE SCALE GENOMIC DNA]</scope>
    <source>
        <strain evidence="8">MSR2</strain>
    </source>
</reference>
<dbReference type="PROSITE" id="PS51470">
    <property type="entry name" value="FG_GAP"/>
    <property type="match status" value="1"/>
</dbReference>
<dbReference type="Pfam" id="PF17936">
    <property type="entry name" value="Big_6"/>
    <property type="match status" value="3"/>
</dbReference>
<feature type="domain" description="Bacterial Ig-like" evidence="6">
    <location>
        <begin position="1063"/>
        <end position="1160"/>
    </location>
</feature>
<evidence type="ECO:0000256" key="4">
    <source>
        <dbReference type="SAM" id="MobiDB-lite"/>
    </source>
</evidence>
<feature type="domain" description="Bacterial Ig-like" evidence="6">
    <location>
        <begin position="1169"/>
        <end position="1266"/>
    </location>
</feature>
<feature type="compositionally biased region" description="Gly residues" evidence="4">
    <location>
        <begin position="616"/>
        <end position="626"/>
    </location>
</feature>
<evidence type="ECO:0000259" key="5">
    <source>
        <dbReference type="Pfam" id="PF17936"/>
    </source>
</evidence>
<proteinExistence type="predicted"/>
<feature type="domain" description="Bacterial Ig-like" evidence="6">
    <location>
        <begin position="651"/>
        <end position="734"/>
    </location>
</feature>
<feature type="compositionally biased region" description="Gly residues" evidence="4">
    <location>
        <begin position="195"/>
        <end position="211"/>
    </location>
</feature>
<dbReference type="InterPro" id="IPR044016">
    <property type="entry name" value="Big_13"/>
</dbReference>
<dbReference type="InterPro" id="IPR041498">
    <property type="entry name" value="Big_6"/>
</dbReference>
<dbReference type="KEGG" id="ppho:CTZ24_07565"/>
<feature type="compositionally biased region" description="Polar residues" evidence="4">
    <location>
        <begin position="236"/>
        <end position="245"/>
    </location>
</feature>
<feature type="domain" description="Bacterial Ig-like" evidence="6">
    <location>
        <begin position="1592"/>
        <end position="1673"/>
    </location>
</feature>
<dbReference type="Gene3D" id="2.130.10.130">
    <property type="entry name" value="Integrin alpha, N-terminal"/>
    <property type="match status" value="2"/>
</dbReference>
<accession>A0AAP9KNX0</accession>
<sequence>MTMTSSTSTGGTLNKAASGVIKENNVVIKVEPLTQLTIQSPPQGQIEIQAGEDIASIQSLKFIRHGDNLEIFSADGARAAVIIEGYYAQETPPDIYGIDEQGNRYTWSSIGATSMVAALTDGESSVQEATPAMEVTAEAAEEKQEDDDKGAAGLFGLSPGWAAAAAGLAAAAIAGGVIAATGGGKDDGNSNSGNNGNGGNGNGGNGGGTTGPTGTLSNIQFINDNDPNNPTIITNGMTNDSTPTITGKVAGAKEGDRVAIKDGDTVLGYAIVDKNGDWSFTPITNLGEGSHQITAELQDADGNAGHSQQVDLIIDTTAPEAPGNITVDGKPADSENITGNNTPTIGGDAEPGSNITITDGEGNVIGSAVADEDGHWEITPNQPIGDGNQDLTIDVTDPAGNNSSSELPINVDTIPPTGTLSDIQFINDNDPANPTAITNGSTNDTTPLITGKVDGAEKGDRVAIKDGGTLLGYAEIDAEGNWSFTPQKPLGEGQHQITAELQDAAGNTGDAQDVGLNIDTTPPEAPGNITIDGKPNDGENITEGNTPTIGGSGEPGNTIIITDKEGNLIGSAVVDENGDWELTPDQPLGDGNNGLVVTEKDPAGNSSPSTDLPMNVGGGGSSGGDTEGPTGTLTDIVMTNDNDPENPVAIGDDGLTNDPTPVFSGKVDGAQPGDKVVIKQGEEVLGEVAVGEDGSWTWTPTKPLGEGDNNLTIELQDEAGNSGASEPVYVNIDTEAPNPPTDLTIDGNPANGTSNDSANSQPVIGGKAEPGSTIIITDSEGNEIGSTVVNTDGSWELTPNQPLPDGNNGLVITVKDPAGNSSTATDLPMNIGDGTPGGDTEGPTGTLTDIVMTNDNDPENPVAIGDDGLTNDPTPVFSGKVDGAQPGDKVVIKQGEDVLGEVAVGEDGSWTWTPTEPLGEGENNLTIELQDEAGNSGASEPVYVNIDTEAPNPPTDLTIDGNPANGTSNDSANSQPVIGGKAEPGSTIIITDSEGNEIGSTVVNTDGSWELTPNQPLPDGNNGLVITVKDPAGNSSTSTDLPMNIGDGTPGGGTEEPTGTTTITAEDDDGKVINTENPTKDSTPTFKGQVTGAQADDYVVIKDGETVLGTATINEDGSWEFTVPEGEALQDDAHSITATVTDKDGNEGQPSAALDYTQDTVPPTATTTIAAEDNDGKVINAENPTKDSTPTFKGQVTGAQADDYVVIKDGDKVLGTATINADGNWEFTVPEGEELQDDGHSITATVTDKAGNEGQPSAALDYTQDTVPPTATTTIAAEDNDGKVINAENPTKDSTPTFKGQVTGAQADDYVVIKDGDKVLGTATINADGNWEFTVPEGEELQDDGHSITATVTDKAGNEGQPSTALEYTQDTVAPTSTTTLIIEDDDGNVIDAEHPTKDNTPTFKGQLTPPEKGAIVIIKDGETVLGSVVANDDGSWEFTVPAGKELAETDHSITATITDAAGNEGTTTDPVNYDQDNTNPEPATDVKVTNDQTDTDVGAGGLTNDNTPTLSGKAEAGCTVYIYDKYGNAIASVVTEADGSWRIQLPTVLTDGLYNEMTVQVVDQAGNASTSTPVPDFTVDTLNTNKTTIETDAEAAESTPTFKGQVELGTEDTDFANMTITIYDRNGLVIATDIPVNANGSWEYTVPDDEALGSGAHNISAVVVDAANNESQPGYLNGTEDGGWTIPAVLYSDAGGGEGDMFGYAMVVSGEYIYISAPNGGTNAAGQPTNQGIIYAVKKEFSSLLDGSTSIEKLFAANPGMGTIISNNGDAKGDGQPDVNSYQGYGMKALDGGWVAIYMHEKDTVYFVKESLLTDNNFDLSLISNAENGKSQYGFMMTLANGLDSWFGFNVNSMENEDGTLTFLIGDIHGAREQTGNITTVTFNPNGTNPDGNWTNMHLIRDPNDTTDNAAWVPQETLPAGMVIGKIGHENTNGTVGSTQSYNFGTDIVYMGDVFGNGSNYVAFMDAASAHTGASYRGSWYFYKIPDTGLPNDFSIGDVADEDLIVIDNIGAGYLNLIANDVLGDFGSNEYKPISHNIAMLGHFGSGEHTDIAIASAGDSQGGSNGKVWILHSDKITDDMTVGVNADNPKFNTDVGYAIVSKVQAGRGDKGEGFGLNVIGGYDMNRDGTQDLIISDPLAMKDGKCVGAVYIVYGGHQADYLQYLASLGTDATGEIDIQVILNNGWGEVHYGSVDNQRFGWSVEVVDMNNDGAPDMLVGAPSELGTGATNTEGEATNPQYNGQVYVVYNTHSAPAEDAAPSSRSYSLPADEQNHDDGGIPLLLDGEHQNVDLAALTESLKDTHSIDMTDGNNTLKVNNQTLDSWEGADGDALIVSGENGLVQLTGGIENWHSNGTVTVDGKVYTEYQSSGMAEVLIEDRIHVNIL</sequence>
<feature type="compositionally biased region" description="Low complexity" evidence="4">
    <location>
        <begin position="222"/>
        <end position="235"/>
    </location>
</feature>
<feature type="domain" description="Bacterial Ig-like" evidence="6">
    <location>
        <begin position="332"/>
        <end position="413"/>
    </location>
</feature>
<dbReference type="Pfam" id="PF01839">
    <property type="entry name" value="FG-GAP"/>
    <property type="match status" value="1"/>
</dbReference>
<feature type="domain" description="Bacterial Ig-like" evidence="6">
    <location>
        <begin position="1383"/>
        <end position="1469"/>
    </location>
</feature>
<evidence type="ECO:0000313" key="8">
    <source>
        <dbReference type="Proteomes" id="UP000424872"/>
    </source>
</evidence>
<feature type="region of interest" description="Disordered" evidence="4">
    <location>
        <begin position="127"/>
        <end position="152"/>
    </location>
</feature>
<dbReference type="InterPro" id="IPR013783">
    <property type="entry name" value="Ig-like_fold"/>
</dbReference>
<evidence type="ECO:0000256" key="1">
    <source>
        <dbReference type="ARBA" id="ARBA00022729"/>
    </source>
</evidence>
<dbReference type="Gene3D" id="2.60.40.10">
    <property type="entry name" value="Immunoglobulins"/>
    <property type="match status" value="14"/>
</dbReference>
<feature type="domain" description="Bacterial Ig-like" evidence="6">
    <location>
        <begin position="234"/>
        <end position="316"/>
    </location>
</feature>
<evidence type="ECO:0000259" key="6">
    <source>
        <dbReference type="Pfam" id="PF19077"/>
    </source>
</evidence>
<keyword evidence="2" id="KW-0677">Repeat</keyword>
<dbReference type="InterPro" id="IPR028994">
    <property type="entry name" value="Integrin_alpha_N"/>
</dbReference>
<feature type="region of interest" description="Disordered" evidence="4">
    <location>
        <begin position="1461"/>
        <end position="1492"/>
    </location>
</feature>
<feature type="domain" description="Bacterial Ig" evidence="5">
    <location>
        <begin position="752"/>
        <end position="827"/>
    </location>
</feature>
<protein>
    <recommendedName>
        <fullName evidence="9">Ig-like domain repeat protein</fullName>
    </recommendedName>
</protein>
<feature type="domain" description="Bacterial Ig" evidence="5">
    <location>
        <begin position="966"/>
        <end position="1041"/>
    </location>
</feature>
<feature type="compositionally biased region" description="Polar residues" evidence="4">
    <location>
        <begin position="1465"/>
        <end position="1492"/>
    </location>
</feature>
<organism evidence="7 8">
    <name type="scientific">Pantoea phytobeneficialis</name>
    <dbReference type="NCBI Taxonomy" id="2052056"/>
    <lineage>
        <taxon>Bacteria</taxon>
        <taxon>Pseudomonadati</taxon>
        <taxon>Pseudomonadota</taxon>
        <taxon>Gammaproteobacteria</taxon>
        <taxon>Enterobacterales</taxon>
        <taxon>Erwiniaceae</taxon>
        <taxon>Pantoea</taxon>
    </lineage>
</organism>
<feature type="domain" description="Bacterial Ig-like" evidence="6">
    <location>
        <begin position="1275"/>
        <end position="1372"/>
    </location>
</feature>
<feature type="compositionally biased region" description="Polar residues" evidence="4">
    <location>
        <begin position="964"/>
        <end position="976"/>
    </location>
</feature>
<dbReference type="Pfam" id="PF19077">
    <property type="entry name" value="Big_13"/>
    <property type="match status" value="11"/>
</dbReference>
<dbReference type="InterPro" id="IPR013517">
    <property type="entry name" value="FG-GAP"/>
</dbReference>
<dbReference type="InterPro" id="IPR013519">
    <property type="entry name" value="Int_alpha_beta-p"/>
</dbReference>
<name>A0AAP9KNX0_9GAMM</name>
<feature type="compositionally biased region" description="Low complexity" evidence="4">
    <location>
        <begin position="1055"/>
        <end position="1064"/>
    </location>
</feature>
<gene>
    <name evidence="7" type="ORF">CTZ24_07565</name>
</gene>
<feature type="domain" description="Bacterial Ig-like" evidence="6">
    <location>
        <begin position="438"/>
        <end position="520"/>
    </location>
</feature>
<feature type="region of interest" description="Disordered" evidence="4">
    <location>
        <begin position="521"/>
        <end position="556"/>
    </location>
</feature>
<feature type="compositionally biased region" description="Polar residues" evidence="4">
    <location>
        <begin position="1074"/>
        <end position="1089"/>
    </location>
</feature>
<feature type="domain" description="Bacterial Ig-like" evidence="6">
    <location>
        <begin position="865"/>
        <end position="948"/>
    </location>
</feature>
<keyword evidence="3" id="KW-0325">Glycoprotein</keyword>
<feature type="domain" description="Bacterial Ig" evidence="5">
    <location>
        <begin position="544"/>
        <end position="612"/>
    </location>
</feature>
<evidence type="ECO:0000256" key="2">
    <source>
        <dbReference type="ARBA" id="ARBA00022737"/>
    </source>
</evidence>
<feature type="region of interest" description="Disordered" evidence="4">
    <location>
        <begin position="735"/>
        <end position="765"/>
    </location>
</feature>